<dbReference type="Pfam" id="PF00106">
    <property type="entry name" value="adh_short"/>
    <property type="match status" value="1"/>
</dbReference>
<dbReference type="Gene3D" id="3.40.50.720">
    <property type="entry name" value="NAD(P)-binding Rossmann-like Domain"/>
    <property type="match status" value="1"/>
</dbReference>
<dbReference type="GO" id="GO:0016491">
    <property type="term" value="F:oxidoreductase activity"/>
    <property type="evidence" value="ECO:0007669"/>
    <property type="project" value="UniProtKB-KW"/>
</dbReference>
<evidence type="ECO:0000256" key="1">
    <source>
        <dbReference type="ARBA" id="ARBA00006484"/>
    </source>
</evidence>
<keyword evidence="2 3" id="KW-0560">Oxidoreductase</keyword>
<reference evidence="3 4" key="1">
    <citation type="submission" date="2023-07" db="EMBL/GenBank/DDBJ databases">
        <title>Sequencing the genomes of 1000 actinobacteria strains.</title>
        <authorList>
            <person name="Klenk H.-P."/>
        </authorList>
    </citation>
    <scope>NUCLEOTIDE SEQUENCE [LARGE SCALE GENOMIC DNA]</scope>
    <source>
        <strain evidence="3 4">GD13</strain>
    </source>
</reference>
<dbReference type="InterPro" id="IPR020904">
    <property type="entry name" value="Sc_DH/Rdtase_CS"/>
</dbReference>
<dbReference type="PANTHER" id="PTHR43669">
    <property type="entry name" value="5-KETO-D-GLUCONATE 5-REDUCTASE"/>
    <property type="match status" value="1"/>
</dbReference>
<dbReference type="PANTHER" id="PTHR43669:SF6">
    <property type="entry name" value="DECAPRENYLPHOSPHORYL-2-KETO-BETA-D-ERYTHRO-PENTOSE REDUCTASE"/>
    <property type="match status" value="1"/>
</dbReference>
<dbReference type="PRINTS" id="PR00081">
    <property type="entry name" value="GDHRDH"/>
</dbReference>
<dbReference type="InterPro" id="IPR002347">
    <property type="entry name" value="SDR_fam"/>
</dbReference>
<organism evidence="3 4">
    <name type="scientific">Nocardioides massiliensis</name>
    <dbReference type="NCBI Taxonomy" id="1325935"/>
    <lineage>
        <taxon>Bacteria</taxon>
        <taxon>Bacillati</taxon>
        <taxon>Actinomycetota</taxon>
        <taxon>Actinomycetes</taxon>
        <taxon>Propionibacteriales</taxon>
        <taxon>Nocardioidaceae</taxon>
        <taxon>Nocardioides</taxon>
    </lineage>
</organism>
<dbReference type="InterPro" id="IPR036291">
    <property type="entry name" value="NAD(P)-bd_dom_sf"/>
</dbReference>
<accession>A0ABT9NSS5</accession>
<comment type="caution">
    <text evidence="3">The sequence shown here is derived from an EMBL/GenBank/DDBJ whole genome shotgun (WGS) entry which is preliminary data.</text>
</comment>
<comment type="similarity">
    <text evidence="1">Belongs to the short-chain dehydrogenases/reductases (SDR) family.</text>
</comment>
<evidence type="ECO:0000313" key="3">
    <source>
        <dbReference type="EMBL" id="MDP9823458.1"/>
    </source>
</evidence>
<dbReference type="Proteomes" id="UP001240447">
    <property type="component" value="Unassembled WGS sequence"/>
</dbReference>
<dbReference type="EMBL" id="JAUSQM010000001">
    <property type="protein sequence ID" value="MDP9823458.1"/>
    <property type="molecule type" value="Genomic_DNA"/>
</dbReference>
<keyword evidence="4" id="KW-1185">Reference proteome</keyword>
<gene>
    <name evidence="3" type="ORF">J2S59_003267</name>
</gene>
<protein>
    <submittedName>
        <fullName evidence="3">Decaprenylphospho-beta-D-erythro-pentofuranosid-2-ulose 2-reductase</fullName>
        <ecNumber evidence="3">1.1.1.333</ecNumber>
    </submittedName>
</protein>
<dbReference type="NCBIfam" id="NF005912">
    <property type="entry name" value="PRK07904.1"/>
    <property type="match status" value="1"/>
</dbReference>
<evidence type="ECO:0000313" key="4">
    <source>
        <dbReference type="Proteomes" id="UP001240447"/>
    </source>
</evidence>
<dbReference type="EC" id="1.1.1.333" evidence="3"/>
<dbReference type="PROSITE" id="PS00061">
    <property type="entry name" value="ADH_SHORT"/>
    <property type="match status" value="1"/>
</dbReference>
<name>A0ABT9NSS5_9ACTN</name>
<sequence>MINALGRPQHVLLLGGTSDIALATARAWARGSAELWVTLAARPGAPRDAAVAELAALGVRTTALDFDAEDTDSHAAVVRRAAEVRDVDVAVVAFGVLGDEETAWQDHASAVLHARVNYLGAVSVGVPLADLVRRQGHGVIVALSSVAGERARRSNFVYGSTKAGMDAFYVGLGLALRGSGGHVVVVRPGHVRTKMTAGRADAPLATDPEVVAEAIVDGVARRRDIVWVPGAMRGVMSAIRHLPRPLFRRLPL</sequence>
<proteinExistence type="inferred from homology"/>
<dbReference type="RefSeq" id="WP_068120802.1">
    <property type="nucleotide sequence ID" value="NZ_JAUSQM010000001.1"/>
</dbReference>
<evidence type="ECO:0000256" key="2">
    <source>
        <dbReference type="ARBA" id="ARBA00023002"/>
    </source>
</evidence>
<dbReference type="SUPFAM" id="SSF51735">
    <property type="entry name" value="NAD(P)-binding Rossmann-fold domains"/>
    <property type="match status" value="1"/>
</dbReference>